<dbReference type="Proteomes" id="UP001180503">
    <property type="component" value="Unassembled WGS sequence"/>
</dbReference>
<reference evidence="2" key="1">
    <citation type="submission" date="2023-07" db="EMBL/GenBank/DDBJ databases">
        <title>30 novel species of actinomycetes from the DSMZ collection.</title>
        <authorList>
            <person name="Nouioui I."/>
        </authorList>
    </citation>
    <scope>NUCLEOTIDE SEQUENCE [LARGE SCALE GENOMIC DNA]</scope>
    <source>
        <strain evidence="2">DSM 41635</strain>
    </source>
</reference>
<gene>
    <name evidence="1" type="ORF">RM528_34075</name>
</gene>
<dbReference type="EMBL" id="JAVRFB010000121">
    <property type="protein sequence ID" value="MDT0406869.1"/>
    <property type="molecule type" value="Genomic_DNA"/>
</dbReference>
<evidence type="ECO:0008006" key="3">
    <source>
        <dbReference type="Google" id="ProtNLM"/>
    </source>
</evidence>
<protein>
    <recommendedName>
        <fullName evidence="3">MBL fold metallo-hydrolase</fullName>
    </recommendedName>
</protein>
<comment type="caution">
    <text evidence="1">The sequence shown here is derived from an EMBL/GenBank/DDBJ whole genome shotgun (WGS) entry which is preliminary data.</text>
</comment>
<dbReference type="InterPro" id="IPR036866">
    <property type="entry name" value="RibonucZ/Hydroxyglut_hydro"/>
</dbReference>
<proteinExistence type="predicted"/>
<feature type="non-terminal residue" evidence="1">
    <location>
        <position position="83"/>
    </location>
</feature>
<name>A0ABU2QQX1_9ACTN</name>
<dbReference type="Gene3D" id="3.60.15.10">
    <property type="entry name" value="Ribonuclease Z/Hydroxyacylglutathione hydrolase-like"/>
    <property type="match status" value="1"/>
</dbReference>
<accession>A0ABU2QQX1</accession>
<evidence type="ECO:0000313" key="1">
    <source>
        <dbReference type="EMBL" id="MDT0406869.1"/>
    </source>
</evidence>
<organism evidence="1 2">
    <name type="scientific">Streptomyces edwardsiae</name>
    <dbReference type="NCBI Taxonomy" id="3075527"/>
    <lineage>
        <taxon>Bacteria</taxon>
        <taxon>Bacillati</taxon>
        <taxon>Actinomycetota</taxon>
        <taxon>Actinomycetes</taxon>
        <taxon>Kitasatosporales</taxon>
        <taxon>Streptomycetaceae</taxon>
        <taxon>Streptomyces</taxon>
    </lineage>
</organism>
<sequence length="83" mass="8520">MKIGELRILPVHDGIGVEVAAEILSRPDVADAWACHPDEVGSDGTLELPLGGFCITTGDQVVLVDAGVGAYNDGKYVGGGLLD</sequence>
<evidence type="ECO:0000313" key="2">
    <source>
        <dbReference type="Proteomes" id="UP001180503"/>
    </source>
</evidence>